<organism evidence="1 2">
    <name type="scientific">Aquila chrysaetos chrysaetos</name>
    <dbReference type="NCBI Taxonomy" id="223781"/>
    <lineage>
        <taxon>Eukaryota</taxon>
        <taxon>Metazoa</taxon>
        <taxon>Chordata</taxon>
        <taxon>Craniata</taxon>
        <taxon>Vertebrata</taxon>
        <taxon>Euteleostomi</taxon>
        <taxon>Archelosauria</taxon>
        <taxon>Archosauria</taxon>
        <taxon>Dinosauria</taxon>
        <taxon>Saurischia</taxon>
        <taxon>Theropoda</taxon>
        <taxon>Coelurosauria</taxon>
        <taxon>Aves</taxon>
        <taxon>Neognathae</taxon>
        <taxon>Neoaves</taxon>
        <taxon>Telluraves</taxon>
        <taxon>Accipitrimorphae</taxon>
        <taxon>Accipitriformes</taxon>
        <taxon>Accipitridae</taxon>
        <taxon>Accipitrinae</taxon>
        <taxon>Aquila</taxon>
    </lineage>
</organism>
<dbReference type="InParanoid" id="A0A663E9Z6"/>
<reference evidence="1" key="2">
    <citation type="submission" date="2025-09" db="UniProtKB">
        <authorList>
            <consortium name="Ensembl"/>
        </authorList>
    </citation>
    <scope>IDENTIFICATION</scope>
</reference>
<evidence type="ECO:0000313" key="2">
    <source>
        <dbReference type="Proteomes" id="UP000472275"/>
    </source>
</evidence>
<dbReference type="Proteomes" id="UP000472275">
    <property type="component" value="Chromosome 2"/>
</dbReference>
<dbReference type="AlphaFoldDB" id="A0A663E9Z6"/>
<evidence type="ECO:0000313" key="1">
    <source>
        <dbReference type="Ensembl" id="ENSACCP00020009065.1"/>
    </source>
</evidence>
<dbReference type="Gene3D" id="2.20.25.10">
    <property type="match status" value="1"/>
</dbReference>
<accession>A0A663E9Z6</accession>
<name>A0A663E9Z6_AQUCH</name>
<protein>
    <submittedName>
        <fullName evidence="1">Uncharacterized protein</fullName>
    </submittedName>
</protein>
<proteinExistence type="predicted"/>
<dbReference type="Ensembl" id="ENSACCT00020009458.1">
    <property type="protein sequence ID" value="ENSACCP00020009065.1"/>
    <property type="gene ID" value="ENSACCG00020006192.1"/>
</dbReference>
<keyword evidence="2" id="KW-1185">Reference proteome</keyword>
<reference evidence="1" key="1">
    <citation type="submission" date="2025-08" db="UniProtKB">
        <authorList>
            <consortium name="Ensembl"/>
        </authorList>
    </citation>
    <scope>IDENTIFICATION</scope>
</reference>
<sequence length="104" mass="12264">MEQQTTRTPICFCHEWRNLLYLRDKKENRTLFFPYKTHNYKEAEKSRIYINKASVHDITSALSQQPNIFKSEDLVSLKKSVYLLTPLPSMDLFQVLVQTLLVAV</sequence>